<evidence type="ECO:0000259" key="2">
    <source>
        <dbReference type="Pfam" id="PF11127"/>
    </source>
</evidence>
<dbReference type="Pfam" id="PF11127">
    <property type="entry name" value="YgaP-like_TM"/>
    <property type="match status" value="1"/>
</dbReference>
<sequence>MKQRIIRAVAGSMVLLSVSLGYWVNENWFFLTAFVGLNLLQSSLTRWCLLERILGKMGISDENGSCSSC</sequence>
<evidence type="ECO:0000313" key="4">
    <source>
        <dbReference type="Proteomes" id="UP000694480"/>
    </source>
</evidence>
<keyword evidence="1" id="KW-0472">Membrane</keyword>
<dbReference type="Proteomes" id="UP000694480">
    <property type="component" value="Unassembled WGS sequence"/>
</dbReference>
<keyword evidence="1" id="KW-0812">Transmembrane</keyword>
<reference evidence="3" key="1">
    <citation type="submission" date="2020-11" db="EMBL/GenBank/DDBJ databases">
        <title>Genome seq and assembly of Planobacterium sp.</title>
        <authorList>
            <person name="Chhetri G."/>
        </authorList>
    </citation>
    <scope>NUCLEOTIDE SEQUENCE</scope>
    <source>
        <strain evidence="3">GCR5</strain>
    </source>
</reference>
<organism evidence="3 4">
    <name type="scientific">Planobacterium oryzisoli</name>
    <dbReference type="NCBI Taxonomy" id="2771435"/>
    <lineage>
        <taxon>Bacteria</taxon>
        <taxon>Pseudomonadati</taxon>
        <taxon>Bacteroidota</taxon>
        <taxon>Flavobacteriia</taxon>
        <taxon>Flavobacteriales</taxon>
        <taxon>Weeksellaceae</taxon>
        <taxon>Chryseobacterium group</taxon>
        <taxon>Chryseobacterium</taxon>
    </lineage>
</organism>
<accession>A0A931EAD8</accession>
<evidence type="ECO:0000256" key="1">
    <source>
        <dbReference type="SAM" id="Phobius"/>
    </source>
</evidence>
<protein>
    <submittedName>
        <fullName evidence="3">DUF2892 domain-containing protein</fullName>
    </submittedName>
</protein>
<dbReference type="Gene3D" id="6.10.140.1340">
    <property type="match status" value="1"/>
</dbReference>
<gene>
    <name evidence="3" type="ORF">IC612_00945</name>
</gene>
<dbReference type="InterPro" id="IPR021309">
    <property type="entry name" value="YgaP-like_TM"/>
</dbReference>
<comment type="caution">
    <text evidence="3">The sequence shown here is derived from an EMBL/GenBank/DDBJ whole genome shotgun (WGS) entry which is preliminary data.</text>
</comment>
<proteinExistence type="predicted"/>
<dbReference type="AlphaFoldDB" id="A0A931EAD8"/>
<name>A0A931EAD8_9FLAO</name>
<dbReference type="RefSeq" id="WP_194738292.1">
    <property type="nucleotide sequence ID" value="NZ_JADKYY010000001.1"/>
</dbReference>
<feature type="transmembrane region" description="Helical" evidence="1">
    <location>
        <begin position="5"/>
        <end position="23"/>
    </location>
</feature>
<keyword evidence="1" id="KW-1133">Transmembrane helix</keyword>
<feature type="domain" description="Inner membrane protein YgaP-like transmembrane" evidence="2">
    <location>
        <begin position="3"/>
        <end position="56"/>
    </location>
</feature>
<keyword evidence="4" id="KW-1185">Reference proteome</keyword>
<dbReference type="EMBL" id="JADKYY010000001">
    <property type="protein sequence ID" value="MBF5026364.1"/>
    <property type="molecule type" value="Genomic_DNA"/>
</dbReference>
<feature type="transmembrane region" description="Helical" evidence="1">
    <location>
        <begin position="29"/>
        <end position="49"/>
    </location>
</feature>
<evidence type="ECO:0000313" key="3">
    <source>
        <dbReference type="EMBL" id="MBF5026364.1"/>
    </source>
</evidence>